<protein>
    <submittedName>
        <fullName evidence="3">Uncharacterized protein</fullName>
    </submittedName>
</protein>
<keyword evidence="2" id="KW-1185">Reference proteome</keyword>
<feature type="transmembrane region" description="Helical" evidence="1">
    <location>
        <begin position="21"/>
        <end position="54"/>
    </location>
</feature>
<name>A0A914EDU0_9BILA</name>
<proteinExistence type="predicted"/>
<accession>A0A914EDU0</accession>
<evidence type="ECO:0000313" key="2">
    <source>
        <dbReference type="Proteomes" id="UP000887540"/>
    </source>
</evidence>
<sequence>MYNTDIEKSKERIIGIDESKYICCCGCHIISCARFFSIVSIVLSAITLLFIFPYSYSYEDFQIEWKTFIVSKGIIVVYCVIDIILNAGVLYGIYKIKPAALLPYITVKILFLIIFGLFSIIGLITVTVIIFTGHATGHGVFVWIIGLFFIECLIVYMSYRAYKYLKEVELGRYATVYQMQNVPTYQ</sequence>
<evidence type="ECO:0000256" key="1">
    <source>
        <dbReference type="SAM" id="Phobius"/>
    </source>
</evidence>
<evidence type="ECO:0000313" key="3">
    <source>
        <dbReference type="WBParaSite" id="ACRNAN_scaffold752.g16213.t3"/>
    </source>
</evidence>
<feature type="transmembrane region" description="Helical" evidence="1">
    <location>
        <begin position="140"/>
        <end position="159"/>
    </location>
</feature>
<dbReference type="WBParaSite" id="ACRNAN_scaffold752.g16213.t3">
    <property type="protein sequence ID" value="ACRNAN_scaffold752.g16213.t3"/>
    <property type="gene ID" value="ACRNAN_scaffold752.g16213"/>
</dbReference>
<feature type="transmembrane region" description="Helical" evidence="1">
    <location>
        <begin position="74"/>
        <end position="94"/>
    </location>
</feature>
<dbReference type="Proteomes" id="UP000887540">
    <property type="component" value="Unplaced"/>
</dbReference>
<organism evidence="2 3">
    <name type="scientific">Acrobeloides nanus</name>
    <dbReference type="NCBI Taxonomy" id="290746"/>
    <lineage>
        <taxon>Eukaryota</taxon>
        <taxon>Metazoa</taxon>
        <taxon>Ecdysozoa</taxon>
        <taxon>Nematoda</taxon>
        <taxon>Chromadorea</taxon>
        <taxon>Rhabditida</taxon>
        <taxon>Tylenchina</taxon>
        <taxon>Cephalobomorpha</taxon>
        <taxon>Cephaloboidea</taxon>
        <taxon>Cephalobidae</taxon>
        <taxon>Acrobeloides</taxon>
    </lineage>
</organism>
<dbReference type="AlphaFoldDB" id="A0A914EDU0"/>
<keyword evidence="1" id="KW-1133">Transmembrane helix</keyword>
<keyword evidence="1" id="KW-0812">Transmembrane</keyword>
<keyword evidence="1" id="KW-0472">Membrane</keyword>
<feature type="transmembrane region" description="Helical" evidence="1">
    <location>
        <begin position="101"/>
        <end position="134"/>
    </location>
</feature>
<reference evidence="3" key="1">
    <citation type="submission" date="2022-11" db="UniProtKB">
        <authorList>
            <consortium name="WormBaseParasite"/>
        </authorList>
    </citation>
    <scope>IDENTIFICATION</scope>
</reference>